<sequence length="334" mass="36958">MTDSTPSSEIVILRELLARDTGFVSGSALAAKLGVSRVAVWQHMEKLRAQGFGFQAVRARGYRLTRRPRDINQVFIEALLDQPGVSCDVLLLDEIDSTNDEAARQLASGRTAPFVVIARRQTRGRGRFGRTWHSERTGNLYASFGFRPQLSPEKMQTFTLWMGVCVCELVAGLIRIPPGLKWPNDLLFDGRKAGGMLTEARMDSDMIRDLVFGIGLNLHSPAGGWPDELARRATSLSEHSAQPLDLNRLAADLVAHVLRGYQRFVDGSYRDTFADQWQRFDLLRGKPVAVLHGATRVAGAAMGVDDEGALLIREDSGRIQRFRAGEVTLEKPTA</sequence>
<dbReference type="GO" id="GO:0006355">
    <property type="term" value="P:regulation of DNA-templated transcription"/>
    <property type="evidence" value="ECO:0007669"/>
    <property type="project" value="InterPro"/>
</dbReference>
<dbReference type="GO" id="GO:0005737">
    <property type="term" value="C:cytoplasm"/>
    <property type="evidence" value="ECO:0007669"/>
    <property type="project" value="TreeGrafter"/>
</dbReference>
<dbReference type="InterPro" id="IPR008988">
    <property type="entry name" value="Transcriptional_repressor_C"/>
</dbReference>
<evidence type="ECO:0000256" key="1">
    <source>
        <dbReference type="ARBA" id="ARBA00022598"/>
    </source>
</evidence>
<evidence type="ECO:0000259" key="4">
    <source>
        <dbReference type="PROSITE" id="PS51733"/>
    </source>
</evidence>
<dbReference type="InterPro" id="IPR036388">
    <property type="entry name" value="WH-like_DNA-bd_sf"/>
</dbReference>
<dbReference type="Gene3D" id="2.30.30.100">
    <property type="match status" value="1"/>
</dbReference>
<gene>
    <name evidence="5" type="primary">birA_3</name>
    <name evidence="5" type="ORF">GALL_41450</name>
</gene>
<dbReference type="Gene3D" id="1.10.10.10">
    <property type="entry name" value="Winged helix-like DNA-binding domain superfamily/Winged helix DNA-binding domain"/>
    <property type="match status" value="1"/>
</dbReference>
<dbReference type="CDD" id="cd16442">
    <property type="entry name" value="BPL"/>
    <property type="match status" value="1"/>
</dbReference>
<evidence type="ECO:0000313" key="5">
    <source>
        <dbReference type="EMBL" id="OIR15027.1"/>
    </source>
</evidence>
<dbReference type="NCBIfam" id="TIGR00121">
    <property type="entry name" value="birA_ligase"/>
    <property type="match status" value="1"/>
</dbReference>
<keyword evidence="2" id="KW-0547">Nucleotide-binding</keyword>
<dbReference type="SUPFAM" id="SSF46785">
    <property type="entry name" value="Winged helix' DNA-binding domain"/>
    <property type="match status" value="1"/>
</dbReference>
<dbReference type="SUPFAM" id="SSF50037">
    <property type="entry name" value="C-terminal domain of transcriptional repressors"/>
    <property type="match status" value="1"/>
</dbReference>
<dbReference type="InterPro" id="IPR004408">
    <property type="entry name" value="Biotin_CoA_COase_ligase"/>
</dbReference>
<keyword evidence="3" id="KW-0067">ATP-binding</keyword>
<dbReference type="InterPro" id="IPR030855">
    <property type="entry name" value="Bifunct_BirA"/>
</dbReference>
<dbReference type="InterPro" id="IPR004143">
    <property type="entry name" value="BPL_LPL_catalytic"/>
</dbReference>
<accession>A0A1J5T4G4</accession>
<dbReference type="Gene3D" id="3.30.930.10">
    <property type="entry name" value="Bira Bifunctional Protein, Domain 2"/>
    <property type="match status" value="1"/>
</dbReference>
<dbReference type="InterPro" id="IPR045864">
    <property type="entry name" value="aa-tRNA-synth_II/BPL/LPL"/>
</dbReference>
<name>A0A1J5T4G4_9ZZZZ</name>
<dbReference type="InterPro" id="IPR013196">
    <property type="entry name" value="HTH_11"/>
</dbReference>
<dbReference type="EC" id="6.3.4.15" evidence="5"/>
<proteinExistence type="inferred from homology"/>
<dbReference type="HAMAP" id="MF_00978">
    <property type="entry name" value="Bifunct_BirA"/>
    <property type="match status" value="1"/>
</dbReference>
<keyword evidence="1 5" id="KW-0436">Ligase</keyword>
<dbReference type="PANTHER" id="PTHR12835:SF5">
    <property type="entry name" value="BIOTIN--PROTEIN LIGASE"/>
    <property type="match status" value="1"/>
</dbReference>
<feature type="domain" description="BPL/LPL catalytic" evidence="4">
    <location>
        <begin position="84"/>
        <end position="265"/>
    </location>
</feature>
<dbReference type="PROSITE" id="PS51733">
    <property type="entry name" value="BPL_LPL_CATALYTIC"/>
    <property type="match status" value="1"/>
</dbReference>
<dbReference type="InterPro" id="IPR003142">
    <property type="entry name" value="BPL_C"/>
</dbReference>
<protein>
    <submittedName>
        <fullName evidence="5">Bifunctional ligase/repressor BirA</fullName>
        <ecNumber evidence="5">6.3.4.15</ecNumber>
    </submittedName>
</protein>
<dbReference type="SUPFAM" id="SSF55681">
    <property type="entry name" value="Class II aaRS and biotin synthetases"/>
    <property type="match status" value="1"/>
</dbReference>
<dbReference type="InterPro" id="IPR036390">
    <property type="entry name" value="WH_DNA-bd_sf"/>
</dbReference>
<evidence type="ECO:0000256" key="3">
    <source>
        <dbReference type="ARBA" id="ARBA00022840"/>
    </source>
</evidence>
<organism evidence="5">
    <name type="scientific">mine drainage metagenome</name>
    <dbReference type="NCBI Taxonomy" id="410659"/>
    <lineage>
        <taxon>unclassified sequences</taxon>
        <taxon>metagenomes</taxon>
        <taxon>ecological metagenomes</taxon>
    </lineage>
</organism>
<reference evidence="5" key="1">
    <citation type="submission" date="2016-10" db="EMBL/GenBank/DDBJ databases">
        <title>Sequence of Gallionella enrichment culture.</title>
        <authorList>
            <person name="Poehlein A."/>
            <person name="Muehling M."/>
            <person name="Daniel R."/>
        </authorList>
    </citation>
    <scope>NUCLEOTIDE SEQUENCE</scope>
</reference>
<dbReference type="GO" id="GO:0004077">
    <property type="term" value="F:biotin--[biotin carboxyl-carrier protein] ligase activity"/>
    <property type="evidence" value="ECO:0007669"/>
    <property type="project" value="UniProtKB-EC"/>
</dbReference>
<dbReference type="CDD" id="cd00090">
    <property type="entry name" value="HTH_ARSR"/>
    <property type="match status" value="1"/>
</dbReference>
<dbReference type="InterPro" id="IPR011991">
    <property type="entry name" value="ArsR-like_HTH"/>
</dbReference>
<dbReference type="Pfam" id="PF08279">
    <property type="entry name" value="HTH_11"/>
    <property type="match status" value="1"/>
</dbReference>
<comment type="caution">
    <text evidence="5">The sequence shown here is derived from an EMBL/GenBank/DDBJ whole genome shotgun (WGS) entry which is preliminary data.</text>
</comment>
<dbReference type="AlphaFoldDB" id="A0A1J5T4G4"/>
<dbReference type="Pfam" id="PF03099">
    <property type="entry name" value="BPL_LplA_LipB"/>
    <property type="match status" value="1"/>
</dbReference>
<dbReference type="Pfam" id="PF02237">
    <property type="entry name" value="BPL_C"/>
    <property type="match status" value="1"/>
</dbReference>
<dbReference type="PANTHER" id="PTHR12835">
    <property type="entry name" value="BIOTIN PROTEIN LIGASE"/>
    <property type="match status" value="1"/>
</dbReference>
<dbReference type="GO" id="GO:0005524">
    <property type="term" value="F:ATP binding"/>
    <property type="evidence" value="ECO:0007669"/>
    <property type="project" value="UniProtKB-KW"/>
</dbReference>
<dbReference type="EMBL" id="MLJW01000010">
    <property type="protein sequence ID" value="OIR15027.1"/>
    <property type="molecule type" value="Genomic_DNA"/>
</dbReference>
<evidence type="ECO:0000256" key="2">
    <source>
        <dbReference type="ARBA" id="ARBA00022741"/>
    </source>
</evidence>